<evidence type="ECO:0000313" key="6">
    <source>
        <dbReference type="Proteomes" id="UP000265040"/>
    </source>
</evidence>
<feature type="signal peptide" evidence="3">
    <location>
        <begin position="1"/>
        <end position="23"/>
    </location>
</feature>
<dbReference type="GO" id="GO:0004888">
    <property type="term" value="F:transmembrane signaling receptor activity"/>
    <property type="evidence" value="ECO:0007669"/>
    <property type="project" value="TreeGrafter"/>
</dbReference>
<evidence type="ECO:0000259" key="4">
    <source>
        <dbReference type="PROSITE" id="PS50835"/>
    </source>
</evidence>
<dbReference type="CDD" id="cd00096">
    <property type="entry name" value="Ig"/>
    <property type="match status" value="1"/>
</dbReference>
<dbReference type="GO" id="GO:0007166">
    <property type="term" value="P:cell surface receptor signaling pathway"/>
    <property type="evidence" value="ECO:0007669"/>
    <property type="project" value="TreeGrafter"/>
</dbReference>
<accession>A0A3Q1HLL6</accession>
<evidence type="ECO:0000256" key="1">
    <source>
        <dbReference type="ARBA" id="ARBA00022729"/>
    </source>
</evidence>
<feature type="domain" description="Ig-like" evidence="4">
    <location>
        <begin position="116"/>
        <end position="198"/>
    </location>
</feature>
<dbReference type="Ensembl" id="ENSATET00000006027.3">
    <property type="protein sequence ID" value="ENSATEP00000005928.3"/>
    <property type="gene ID" value="ENSATEG00000004163.3"/>
</dbReference>
<evidence type="ECO:0000313" key="5">
    <source>
        <dbReference type="Ensembl" id="ENSATEP00000005928.3"/>
    </source>
</evidence>
<reference evidence="5" key="2">
    <citation type="submission" date="2025-08" db="UniProtKB">
        <authorList>
            <consortium name="Ensembl"/>
        </authorList>
    </citation>
    <scope>IDENTIFICATION</scope>
</reference>
<reference evidence="5" key="1">
    <citation type="submission" date="2021-04" db="EMBL/GenBank/DDBJ databases">
        <authorList>
            <consortium name="Wellcome Sanger Institute Data Sharing"/>
        </authorList>
    </citation>
    <scope>NUCLEOTIDE SEQUENCE [LARGE SCALE GENOMIC DNA]</scope>
</reference>
<dbReference type="GO" id="GO:0006955">
    <property type="term" value="P:immune response"/>
    <property type="evidence" value="ECO:0007669"/>
    <property type="project" value="TreeGrafter"/>
</dbReference>
<dbReference type="SUPFAM" id="SSF48726">
    <property type="entry name" value="Immunoglobulin"/>
    <property type="match status" value="3"/>
</dbReference>
<dbReference type="InterPro" id="IPR036179">
    <property type="entry name" value="Ig-like_dom_sf"/>
</dbReference>
<dbReference type="STRING" id="64144.ENSATEP00000005928"/>
<dbReference type="AlphaFoldDB" id="A0A3Q1HLL6"/>
<dbReference type="PROSITE" id="PS50835">
    <property type="entry name" value="IG_LIKE"/>
    <property type="match status" value="3"/>
</dbReference>
<reference evidence="5" key="3">
    <citation type="submission" date="2025-09" db="UniProtKB">
        <authorList>
            <consortium name="Ensembl"/>
        </authorList>
    </citation>
    <scope>IDENTIFICATION</scope>
</reference>
<dbReference type="Gene3D" id="2.60.40.10">
    <property type="entry name" value="Immunoglobulins"/>
    <property type="match status" value="3"/>
</dbReference>
<dbReference type="InterPro" id="IPR003599">
    <property type="entry name" value="Ig_sub"/>
</dbReference>
<dbReference type="GO" id="GO:0009897">
    <property type="term" value="C:external side of plasma membrane"/>
    <property type="evidence" value="ECO:0007669"/>
    <property type="project" value="TreeGrafter"/>
</dbReference>
<protein>
    <recommendedName>
        <fullName evidence="4">Ig-like domain-containing protein</fullName>
    </recommendedName>
</protein>
<dbReference type="GeneTree" id="ENSGT00990000203863"/>
<feature type="domain" description="Ig-like" evidence="4">
    <location>
        <begin position="40"/>
        <end position="109"/>
    </location>
</feature>
<feature type="domain" description="Ig-like" evidence="4">
    <location>
        <begin position="205"/>
        <end position="273"/>
    </location>
</feature>
<keyword evidence="1 3" id="KW-0732">Signal</keyword>
<keyword evidence="6" id="KW-1185">Reference proteome</keyword>
<dbReference type="InterPro" id="IPR013783">
    <property type="entry name" value="Ig-like_fold"/>
</dbReference>
<dbReference type="PANTHER" id="PTHR11481">
    <property type="entry name" value="IMMUNOGLOBULIN FC RECEPTOR"/>
    <property type="match status" value="1"/>
</dbReference>
<evidence type="ECO:0000256" key="2">
    <source>
        <dbReference type="ARBA" id="ARBA00023157"/>
    </source>
</evidence>
<dbReference type="SMART" id="SM00409">
    <property type="entry name" value="IG"/>
    <property type="match status" value="2"/>
</dbReference>
<dbReference type="InParanoid" id="A0A3Q1HLL6"/>
<proteinExistence type="predicted"/>
<dbReference type="PANTHER" id="PTHR11481:SF64">
    <property type="entry name" value="FC RECEPTOR-LIKE PROTEIN 4"/>
    <property type="match status" value="1"/>
</dbReference>
<dbReference type="Proteomes" id="UP000265040">
    <property type="component" value="Chromosome 18"/>
</dbReference>
<name>A0A3Q1HLL6_ANATE</name>
<dbReference type="InterPro" id="IPR050488">
    <property type="entry name" value="Ig_Fc_receptor"/>
</dbReference>
<keyword evidence="2" id="KW-1015">Disulfide bond</keyword>
<dbReference type="Pfam" id="PF13895">
    <property type="entry name" value="Ig_2"/>
    <property type="match status" value="1"/>
</dbReference>
<feature type="chain" id="PRO_5043848349" description="Ig-like domain-containing protein" evidence="3">
    <location>
        <begin position="24"/>
        <end position="273"/>
    </location>
</feature>
<evidence type="ECO:0000256" key="3">
    <source>
        <dbReference type="SAM" id="SignalP"/>
    </source>
</evidence>
<sequence>MGHTFLCVLQFFLLNTIFPSGHAQDAVLTLEPNWSSFFTGQSVTFICDMREGKDTDWKYRWNKDGREFVQYNSHKRFTLQLLSTSYSGQYHCFGFHRSSNQIKKSNIVSLTVSDKPKAKLTTTIIPVWGSVTLSCSVNPSSGWKYYWYRGDQSTELLIRQDDVFKSNGQISVSQEGQYWCRGGRGEPVYYSQYSQSVTINKLAIPKAKVTAGPTIIPVGGRVTLSCSVDDSDGWKYDWFRRTSNSNEAQVVGEENRDIRVSQGGIYRCRGRRG</sequence>
<dbReference type="InterPro" id="IPR007110">
    <property type="entry name" value="Ig-like_dom"/>
</dbReference>
<organism evidence="5 6">
    <name type="scientific">Anabas testudineus</name>
    <name type="common">Climbing perch</name>
    <name type="synonym">Anthias testudineus</name>
    <dbReference type="NCBI Taxonomy" id="64144"/>
    <lineage>
        <taxon>Eukaryota</taxon>
        <taxon>Metazoa</taxon>
        <taxon>Chordata</taxon>
        <taxon>Craniata</taxon>
        <taxon>Vertebrata</taxon>
        <taxon>Euteleostomi</taxon>
        <taxon>Actinopterygii</taxon>
        <taxon>Neopterygii</taxon>
        <taxon>Teleostei</taxon>
        <taxon>Neoteleostei</taxon>
        <taxon>Acanthomorphata</taxon>
        <taxon>Anabantaria</taxon>
        <taxon>Anabantiformes</taxon>
        <taxon>Anabantoidei</taxon>
        <taxon>Anabantidae</taxon>
        <taxon>Anabas</taxon>
    </lineage>
</organism>